<accession>A0ABT4A5V9</accession>
<evidence type="ECO:0000256" key="1">
    <source>
        <dbReference type="SAM" id="MobiDB-lite"/>
    </source>
</evidence>
<evidence type="ECO:0000259" key="2">
    <source>
        <dbReference type="Pfam" id="PF13349"/>
    </source>
</evidence>
<feature type="region of interest" description="Disordered" evidence="1">
    <location>
        <begin position="204"/>
        <end position="228"/>
    </location>
</feature>
<keyword evidence="4" id="KW-1185">Reference proteome</keyword>
<proteinExistence type="predicted"/>
<dbReference type="RefSeq" id="WP_267535878.1">
    <property type="nucleotide sequence ID" value="NZ_JAPNKA010000001.1"/>
</dbReference>
<dbReference type="Pfam" id="PF13349">
    <property type="entry name" value="DUF4097"/>
    <property type="match status" value="1"/>
</dbReference>
<dbReference type="Proteomes" id="UP001207654">
    <property type="component" value="Unassembled WGS sequence"/>
</dbReference>
<sequence length="228" mass="23443">MNLALVLILAATPASQSWQFETDGTPKVSVSNVNGTIQVEAVSGKTVSVEATQKGDEAERARYPIEVKQEGDEVTVQVCCGACGKKLSNCHNPPETHFVVKVPRDSSLEASSVNAPVKVSGVAGEQEVSVVSGDVSVKGSRGQLEVSAVSGNVELTPEALADTEVSTVSGNVKLKLPRGAGANVEFSSVGGSFNGKGVSLGSSRQKYGNGEHDVEVSTVGGSLDVQSE</sequence>
<protein>
    <submittedName>
        <fullName evidence="3">DUF4097 family beta strand repeat-containing protein</fullName>
    </submittedName>
</protein>
<reference evidence="3 4" key="1">
    <citation type="submission" date="2022-11" db="EMBL/GenBank/DDBJ databases">
        <title>Minimal conservation of predation-associated metabolite biosynthetic gene clusters underscores biosynthetic potential of Myxococcota including descriptions for ten novel species: Archangium lansinium sp. nov., Myxococcus landrumus sp. nov., Nannocystis bai.</title>
        <authorList>
            <person name="Ahearne A."/>
            <person name="Stevens C."/>
            <person name="Phillips K."/>
        </authorList>
    </citation>
    <scope>NUCLEOTIDE SEQUENCE [LARGE SCALE GENOMIC DNA]</scope>
    <source>
        <strain evidence="3 4">MIWBW</strain>
    </source>
</reference>
<gene>
    <name evidence="3" type="ORF">OV287_21315</name>
</gene>
<comment type="caution">
    <text evidence="3">The sequence shown here is derived from an EMBL/GenBank/DDBJ whole genome shotgun (WGS) entry which is preliminary data.</text>
</comment>
<dbReference type="InterPro" id="IPR025164">
    <property type="entry name" value="Toastrack_DUF4097"/>
</dbReference>
<feature type="domain" description="DUF4097" evidence="2">
    <location>
        <begin position="115"/>
        <end position="225"/>
    </location>
</feature>
<name>A0ABT4A5V9_9BACT</name>
<evidence type="ECO:0000313" key="3">
    <source>
        <dbReference type="EMBL" id="MCY1077024.1"/>
    </source>
</evidence>
<dbReference type="EMBL" id="JAPNKA010000001">
    <property type="protein sequence ID" value="MCY1077024.1"/>
    <property type="molecule type" value="Genomic_DNA"/>
</dbReference>
<evidence type="ECO:0000313" key="4">
    <source>
        <dbReference type="Proteomes" id="UP001207654"/>
    </source>
</evidence>
<organism evidence="3 4">
    <name type="scientific">Archangium lansingense</name>
    <dbReference type="NCBI Taxonomy" id="2995310"/>
    <lineage>
        <taxon>Bacteria</taxon>
        <taxon>Pseudomonadati</taxon>
        <taxon>Myxococcota</taxon>
        <taxon>Myxococcia</taxon>
        <taxon>Myxococcales</taxon>
        <taxon>Cystobacterineae</taxon>
        <taxon>Archangiaceae</taxon>
        <taxon>Archangium</taxon>
    </lineage>
</organism>